<dbReference type="EMBL" id="SDIL01000097">
    <property type="protein sequence ID" value="RXK36460.1"/>
    <property type="molecule type" value="Genomic_DNA"/>
</dbReference>
<dbReference type="STRING" id="5217.A0A4V1M3D2"/>
<gene>
    <name evidence="3" type="ORF">M231_06304</name>
</gene>
<accession>A0A4V1M3D2</accession>
<reference evidence="3 4" key="1">
    <citation type="submission" date="2016-06" db="EMBL/GenBank/DDBJ databases">
        <title>Evolution of pathogenesis and genome organization in the Tremellales.</title>
        <authorList>
            <person name="Cuomo C."/>
            <person name="Litvintseva A."/>
            <person name="Heitman J."/>
            <person name="Chen Y."/>
            <person name="Sun S."/>
            <person name="Springer D."/>
            <person name="Dromer F."/>
            <person name="Young S."/>
            <person name="Zeng Q."/>
            <person name="Chapman S."/>
            <person name="Gujja S."/>
            <person name="Saif S."/>
            <person name="Birren B."/>
        </authorList>
    </citation>
    <scope>NUCLEOTIDE SEQUENCE [LARGE SCALE GENOMIC DNA]</scope>
    <source>
        <strain evidence="3 4">ATCC 28783</strain>
    </source>
</reference>
<keyword evidence="4" id="KW-1185">Reference proteome</keyword>
<evidence type="ECO:0000256" key="1">
    <source>
        <dbReference type="SAM" id="MobiDB-lite"/>
    </source>
</evidence>
<protein>
    <recommendedName>
        <fullName evidence="2">Chromo domain-containing protein</fullName>
    </recommendedName>
</protein>
<feature type="compositionally biased region" description="Low complexity" evidence="1">
    <location>
        <begin position="80"/>
        <end position="126"/>
    </location>
</feature>
<name>A0A4V1M3D2_TREME</name>
<dbReference type="InParanoid" id="A0A4V1M3D2"/>
<evidence type="ECO:0000313" key="4">
    <source>
        <dbReference type="Proteomes" id="UP000289152"/>
    </source>
</evidence>
<sequence length="362" mass="40606">MKSKRRIKPLHPYSSVKKTTFYPKRTQALQMEYNSQDDSLSSLTSDPPTKHPDQLHLSHSSTTPNATKPNSLPTLKSHQSSIISIGSSSTPSTNNSIISVGSSSTPSQNTSPKSKSTQKPSHPTSSNPTDTRKRRKPNIGTGTDDNARLGISSSLRESDGNARVKGSVWPKRGENTFRGVMQHIICQYCDAHVHWACAGLPDEIDLTGDDWTCPDCHTLLSLVSKNSLHQRYRYTPGDEEQYYPESVIGRKTIPATKDERRQVIYLVKWYGYPIEESTWEKSTEVLIAHKQEFQKKCDQLGFYSNDDFLLPETKTFFKDLSSSQLGDTFRRMGSSFSSTSPRSSFFELTVLTCLDVFDIGSF</sequence>
<organism evidence="3 4">
    <name type="scientific">Tremella mesenterica</name>
    <name type="common">Jelly fungus</name>
    <dbReference type="NCBI Taxonomy" id="5217"/>
    <lineage>
        <taxon>Eukaryota</taxon>
        <taxon>Fungi</taxon>
        <taxon>Dikarya</taxon>
        <taxon>Basidiomycota</taxon>
        <taxon>Agaricomycotina</taxon>
        <taxon>Tremellomycetes</taxon>
        <taxon>Tremellales</taxon>
        <taxon>Tremellaceae</taxon>
        <taxon>Tremella</taxon>
    </lineage>
</organism>
<comment type="caution">
    <text evidence="3">The sequence shown here is derived from an EMBL/GenBank/DDBJ whole genome shotgun (WGS) entry which is preliminary data.</text>
</comment>
<dbReference type="GO" id="GO:0006338">
    <property type="term" value="P:chromatin remodeling"/>
    <property type="evidence" value="ECO:0007669"/>
    <property type="project" value="UniProtKB-ARBA"/>
</dbReference>
<dbReference type="InterPro" id="IPR013083">
    <property type="entry name" value="Znf_RING/FYVE/PHD"/>
</dbReference>
<feature type="region of interest" description="Disordered" evidence="1">
    <location>
        <begin position="1"/>
        <end position="169"/>
    </location>
</feature>
<dbReference type="SMART" id="SM00298">
    <property type="entry name" value="CHROMO"/>
    <property type="match status" value="1"/>
</dbReference>
<dbReference type="SUPFAM" id="SSF54160">
    <property type="entry name" value="Chromo domain-like"/>
    <property type="match status" value="1"/>
</dbReference>
<dbReference type="InterPro" id="IPR016197">
    <property type="entry name" value="Chromo-like_dom_sf"/>
</dbReference>
<feature type="compositionally biased region" description="Polar residues" evidence="1">
    <location>
        <begin position="57"/>
        <end position="79"/>
    </location>
</feature>
<feature type="domain" description="Chromo" evidence="2">
    <location>
        <begin position="242"/>
        <end position="285"/>
    </location>
</feature>
<dbReference type="InterPro" id="IPR000953">
    <property type="entry name" value="Chromo/chromo_shadow_dom"/>
</dbReference>
<dbReference type="VEuPathDB" id="FungiDB:TREMEDRAFT_62564"/>
<feature type="compositionally biased region" description="Polar residues" evidence="1">
    <location>
        <begin position="27"/>
        <end position="36"/>
    </location>
</feature>
<dbReference type="Pfam" id="PF00385">
    <property type="entry name" value="Chromo"/>
    <property type="match status" value="1"/>
</dbReference>
<evidence type="ECO:0000259" key="2">
    <source>
        <dbReference type="PROSITE" id="PS50013"/>
    </source>
</evidence>
<dbReference type="Gene3D" id="2.40.50.40">
    <property type="match status" value="1"/>
</dbReference>
<evidence type="ECO:0000313" key="3">
    <source>
        <dbReference type="EMBL" id="RXK36460.1"/>
    </source>
</evidence>
<dbReference type="PROSITE" id="PS50013">
    <property type="entry name" value="CHROMO_2"/>
    <property type="match status" value="1"/>
</dbReference>
<dbReference type="AlphaFoldDB" id="A0A4V1M3D2"/>
<dbReference type="CDD" id="cd15489">
    <property type="entry name" value="PHD_SF"/>
    <property type="match status" value="1"/>
</dbReference>
<proteinExistence type="predicted"/>
<feature type="compositionally biased region" description="Low complexity" evidence="1">
    <location>
        <begin position="37"/>
        <end position="47"/>
    </location>
</feature>
<dbReference type="Proteomes" id="UP000289152">
    <property type="component" value="Unassembled WGS sequence"/>
</dbReference>
<dbReference type="InterPro" id="IPR023780">
    <property type="entry name" value="Chromo_domain"/>
</dbReference>
<dbReference type="OrthoDB" id="2571050at2759"/>
<dbReference type="Gene3D" id="3.30.40.10">
    <property type="entry name" value="Zinc/RING finger domain, C3HC4 (zinc finger)"/>
    <property type="match status" value="1"/>
</dbReference>